<dbReference type="Gene3D" id="3.40.50.2000">
    <property type="entry name" value="Glycogen Phosphorylase B"/>
    <property type="match status" value="2"/>
</dbReference>
<feature type="domain" description="Glycosyl transferase family 1" evidence="1">
    <location>
        <begin position="218"/>
        <end position="370"/>
    </location>
</feature>
<dbReference type="RefSeq" id="WP_193911788.1">
    <property type="nucleotide sequence ID" value="NZ_JADEXG010000086.1"/>
</dbReference>
<dbReference type="PANTHER" id="PTHR45947">
    <property type="entry name" value="SULFOQUINOVOSYL TRANSFERASE SQD2"/>
    <property type="match status" value="1"/>
</dbReference>
<dbReference type="AlphaFoldDB" id="A0A8J7AW25"/>
<reference evidence="2" key="1">
    <citation type="submission" date="2020-10" db="EMBL/GenBank/DDBJ databases">
        <authorList>
            <person name="Castelo-Branco R."/>
            <person name="Eusebio N."/>
            <person name="Adriana R."/>
            <person name="Vieira A."/>
            <person name="Brugerolle De Fraissinette N."/>
            <person name="Rezende De Castro R."/>
            <person name="Schneider M.P."/>
            <person name="Vasconcelos V."/>
            <person name="Leao P.N."/>
        </authorList>
    </citation>
    <scope>NUCLEOTIDE SEQUENCE</scope>
    <source>
        <strain evidence="2">LEGE 07310</strain>
    </source>
</reference>
<sequence length="401" mass="45340">MTISKVKSEKEAYIAQSSVKIKVLVVSHAYVTGVNQGKWDSVAAIDGIKVALLIPTGWKAVGWKKLLTLETPYPRLKIYPARILFSGRVGAYFYMPWKIWQVLRDFNPDILHVEQEVFSISAFQMAFCSKLFKKPLVIFGWENLDRQLSPFRHWIRRYVLDTAKAIVSGNYEGKELIDKWGYEGTVEVMPQMGVDSKLFAPRTKADGFTSANLDPSSEGFRVGYMGRLTYQKGLDTLFVAVKKLSQVHDNIKLVMCGSGPDETSLRKDVEELEIADRVEWKGGVPQASVPDEMANFNVLVLPSKTGHTWKEQFGHVLIEAMCMGIPVVGSTCGEIPNVIANPELVFQEGDTAQLTQTLERLLVDKEWYSQAKSFGLSRVHQNYTHERIASRLVDLWQHILH</sequence>
<dbReference type="InterPro" id="IPR001296">
    <property type="entry name" value="Glyco_trans_1"/>
</dbReference>
<dbReference type="Pfam" id="PF00534">
    <property type="entry name" value="Glycos_transf_1"/>
    <property type="match status" value="1"/>
</dbReference>
<dbReference type="SUPFAM" id="SSF53756">
    <property type="entry name" value="UDP-Glycosyltransferase/glycogen phosphorylase"/>
    <property type="match status" value="1"/>
</dbReference>
<proteinExistence type="predicted"/>
<dbReference type="InterPro" id="IPR050194">
    <property type="entry name" value="Glycosyltransferase_grp1"/>
</dbReference>
<dbReference type="CDD" id="cd03801">
    <property type="entry name" value="GT4_PimA-like"/>
    <property type="match status" value="1"/>
</dbReference>
<dbReference type="PANTHER" id="PTHR45947:SF3">
    <property type="entry name" value="SULFOQUINOVOSYL TRANSFERASE SQD2"/>
    <property type="match status" value="1"/>
</dbReference>
<accession>A0A8J7AW25</accession>
<evidence type="ECO:0000313" key="2">
    <source>
        <dbReference type="EMBL" id="MBE9080139.1"/>
    </source>
</evidence>
<dbReference type="GO" id="GO:0016757">
    <property type="term" value="F:glycosyltransferase activity"/>
    <property type="evidence" value="ECO:0007669"/>
    <property type="project" value="InterPro"/>
</dbReference>
<gene>
    <name evidence="2" type="ORF">IQ241_23070</name>
</gene>
<protein>
    <submittedName>
        <fullName evidence="2">Glycosyltransferase</fullName>
    </submittedName>
</protein>
<name>A0A8J7AW25_9CYAN</name>
<dbReference type="Proteomes" id="UP000636505">
    <property type="component" value="Unassembled WGS sequence"/>
</dbReference>
<comment type="caution">
    <text evidence="2">The sequence shown here is derived from an EMBL/GenBank/DDBJ whole genome shotgun (WGS) entry which is preliminary data.</text>
</comment>
<dbReference type="EMBL" id="JADEXG010000086">
    <property type="protein sequence ID" value="MBE9080139.1"/>
    <property type="molecule type" value="Genomic_DNA"/>
</dbReference>
<organism evidence="2 3">
    <name type="scientific">Vasconcelosia minhoensis LEGE 07310</name>
    <dbReference type="NCBI Taxonomy" id="915328"/>
    <lineage>
        <taxon>Bacteria</taxon>
        <taxon>Bacillati</taxon>
        <taxon>Cyanobacteriota</taxon>
        <taxon>Cyanophyceae</taxon>
        <taxon>Nodosilineales</taxon>
        <taxon>Cymatolegaceae</taxon>
        <taxon>Vasconcelosia</taxon>
        <taxon>Vasconcelosia minhoensis</taxon>
    </lineage>
</organism>
<keyword evidence="3" id="KW-1185">Reference proteome</keyword>
<evidence type="ECO:0000313" key="3">
    <source>
        <dbReference type="Proteomes" id="UP000636505"/>
    </source>
</evidence>
<evidence type="ECO:0000259" key="1">
    <source>
        <dbReference type="Pfam" id="PF00534"/>
    </source>
</evidence>